<evidence type="ECO:0000256" key="2">
    <source>
        <dbReference type="ARBA" id="ARBA00022692"/>
    </source>
</evidence>
<proteinExistence type="predicted"/>
<feature type="region of interest" description="Disordered" evidence="5">
    <location>
        <begin position="1"/>
        <end position="126"/>
    </location>
</feature>
<dbReference type="InterPro" id="IPR043136">
    <property type="entry name" value="B30.2/SPRY_sf"/>
</dbReference>
<dbReference type="InterPro" id="IPR035780">
    <property type="entry name" value="SPRY_Ssh4-like"/>
</dbReference>
<dbReference type="VEuPathDB" id="FungiDB:PABG_01196"/>
<dbReference type="EMBL" id="LZYO01000082">
    <property type="protein sequence ID" value="ODH37720.1"/>
    <property type="molecule type" value="Genomic_DNA"/>
</dbReference>
<accession>A0A1D2JID9</accession>
<protein>
    <recommendedName>
        <fullName evidence="8">SPRY domain-containing protein</fullName>
    </recommendedName>
</protein>
<evidence type="ECO:0000313" key="7">
    <source>
        <dbReference type="Proteomes" id="UP000242814"/>
    </source>
</evidence>
<dbReference type="Gene3D" id="2.60.120.920">
    <property type="match status" value="1"/>
</dbReference>
<evidence type="ECO:0000256" key="4">
    <source>
        <dbReference type="ARBA" id="ARBA00023136"/>
    </source>
</evidence>
<evidence type="ECO:0000256" key="1">
    <source>
        <dbReference type="ARBA" id="ARBA00004370"/>
    </source>
</evidence>
<comment type="subcellular location">
    <subcellularLocation>
        <location evidence="1">Membrane</location>
    </subcellularLocation>
</comment>
<organism evidence="6 7">
    <name type="scientific">Paracoccidioides brasiliensis</name>
    <dbReference type="NCBI Taxonomy" id="121759"/>
    <lineage>
        <taxon>Eukaryota</taxon>
        <taxon>Fungi</taxon>
        <taxon>Dikarya</taxon>
        <taxon>Ascomycota</taxon>
        <taxon>Pezizomycotina</taxon>
        <taxon>Eurotiomycetes</taxon>
        <taxon>Eurotiomycetidae</taxon>
        <taxon>Onygenales</taxon>
        <taxon>Ajellomycetaceae</taxon>
        <taxon>Paracoccidioides</taxon>
    </lineage>
</organism>
<dbReference type="CDD" id="cd12910">
    <property type="entry name" value="SPRY_SSH4_like"/>
    <property type="match status" value="1"/>
</dbReference>
<comment type="caution">
    <text evidence="6">The sequence shown here is derived from an EMBL/GenBank/DDBJ whole genome shotgun (WGS) entry which is preliminary data.</text>
</comment>
<dbReference type="GO" id="GO:0016020">
    <property type="term" value="C:membrane"/>
    <property type="evidence" value="ECO:0007669"/>
    <property type="project" value="UniProtKB-SubCell"/>
</dbReference>
<dbReference type="Proteomes" id="UP000242814">
    <property type="component" value="Unassembled WGS sequence"/>
</dbReference>
<evidence type="ECO:0008006" key="8">
    <source>
        <dbReference type="Google" id="ProtNLM"/>
    </source>
</evidence>
<dbReference type="VEuPathDB" id="FungiDB:PADG_04271"/>
<evidence type="ECO:0000256" key="3">
    <source>
        <dbReference type="ARBA" id="ARBA00022989"/>
    </source>
</evidence>
<gene>
    <name evidence="6" type="ORF">ACO22_02576</name>
</gene>
<dbReference type="AlphaFoldDB" id="A0A1D2JID9"/>
<keyword evidence="2" id="KW-0812">Transmembrane</keyword>
<keyword evidence="3" id="KW-1133">Transmembrane helix</keyword>
<name>A0A1D2JID9_PARBR</name>
<reference evidence="6 7" key="1">
    <citation type="submission" date="2016-06" db="EMBL/GenBank/DDBJ databases">
        <authorList>
            <person name="Kjaerup R.B."/>
            <person name="Dalgaard T.S."/>
            <person name="Juul-Madsen H.R."/>
        </authorList>
    </citation>
    <scope>NUCLEOTIDE SEQUENCE [LARGE SCALE GENOMIC DNA]</scope>
    <source>
        <strain evidence="6 7">Pb300</strain>
    </source>
</reference>
<sequence length="533" mass="57930">MAFPCCGKDDRDEIIAPSRPVDDINNTSSRNKKKVINPAAPYPADMHQAITNPPALSTGDEKRLVFGYAGMSASGPSSHTMIPEATENQRPEPVLPETSGRPPRYQDGNNDQKPKAPSDNPPPYHNWEEAVPDTAMFPPPPVGGYLYSNTGNASAEDADRAHNFCDNNPLWTPYTPSDVIYSSVQNFDLRPVRPQEYNGELEVVGRGRWSGHTKDRNGDCILLTSLPLYFSAKDSPLATERTKMIYFEAKFLGQGNGINDQVSGFSIGFAAQPYPTWRSPGWERGSVGVFSDDGCRFVNDSWGGMEFTTPFKIGEIVGLGMKFALPSPDSLATAQANGASPTLRVEIFFTRNGKVEKSWDLHEEVDEDAGGVEGLEGDYDLYGALGLFGGVKFEVCFDCAGWLSITSITIQSPSTRDNGDQASTWGPVILVAFRGCVLQPEITSGPVHANLVPAYFHLAPAPGQWGSTGSIRNVNFDTARTHSYENLTYYLPSSFPSTGSYRLEDENGNSQITSTGSSSGIPSAKTLLVHTRI</sequence>
<dbReference type="PANTHER" id="PTHR12864">
    <property type="entry name" value="RAN BINDING PROTEIN 9-RELATED"/>
    <property type="match status" value="1"/>
</dbReference>
<dbReference type="InterPro" id="IPR050618">
    <property type="entry name" value="Ubq-SigPath_Reg"/>
</dbReference>
<keyword evidence="4" id="KW-0472">Membrane</keyword>
<evidence type="ECO:0000256" key="5">
    <source>
        <dbReference type="SAM" id="MobiDB-lite"/>
    </source>
</evidence>
<evidence type="ECO:0000313" key="6">
    <source>
        <dbReference type="EMBL" id="ODH37720.1"/>
    </source>
</evidence>